<dbReference type="PANTHER" id="PTHR38107">
    <property type="match status" value="1"/>
</dbReference>
<dbReference type="InterPro" id="IPR033907">
    <property type="entry name" value="Endolysin_autolysin"/>
</dbReference>
<evidence type="ECO:0000256" key="7">
    <source>
        <dbReference type="RuleBase" id="RU003788"/>
    </source>
</evidence>
<dbReference type="InterPro" id="IPR002196">
    <property type="entry name" value="Glyco_hydro_24"/>
</dbReference>
<evidence type="ECO:0000256" key="6">
    <source>
        <dbReference type="ARBA" id="ARBA00023295"/>
    </source>
</evidence>
<dbReference type="GO" id="GO:0003796">
    <property type="term" value="F:lysozyme activity"/>
    <property type="evidence" value="ECO:0007669"/>
    <property type="project" value="UniProtKB-EC"/>
</dbReference>
<dbReference type="PANTHER" id="PTHR38107:SF3">
    <property type="entry name" value="LYSOZYME RRRD-RELATED"/>
    <property type="match status" value="1"/>
</dbReference>
<accession>A0A2M9W5W9</accession>
<evidence type="ECO:0000256" key="4">
    <source>
        <dbReference type="ARBA" id="ARBA00022801"/>
    </source>
</evidence>
<dbReference type="HAMAP" id="MF_04110">
    <property type="entry name" value="ENDOLYSIN_T4"/>
    <property type="match status" value="1"/>
</dbReference>
<dbReference type="GO" id="GO:0042742">
    <property type="term" value="P:defense response to bacterium"/>
    <property type="evidence" value="ECO:0007669"/>
    <property type="project" value="UniProtKB-KW"/>
</dbReference>
<dbReference type="CDD" id="cd00737">
    <property type="entry name" value="lyz_endolysin_autolysin"/>
    <property type="match status" value="1"/>
</dbReference>
<dbReference type="EC" id="3.2.1.17" evidence="7"/>
<dbReference type="Gene3D" id="1.10.530.40">
    <property type="match status" value="1"/>
</dbReference>
<sequence>MQISNTGLNLIKAFEGCSLTAYRDSAGVWTIGYGWTQAVNGVPIHAGMTITQGRAEALLRVGLEQYEAPVNASVTVGLTQCQFDALVSLTYNLGAGSFEKSTLLKKLNAGDIQGAADQFLTWYKAGGQTLPGLVRRRAYERDLFLGYSS</sequence>
<evidence type="ECO:0000256" key="2">
    <source>
        <dbReference type="ARBA" id="ARBA00022529"/>
    </source>
</evidence>
<evidence type="ECO:0000313" key="9">
    <source>
        <dbReference type="Proteomes" id="UP000232062"/>
    </source>
</evidence>
<dbReference type="EMBL" id="PIQI01000030">
    <property type="protein sequence ID" value="PJZ02899.1"/>
    <property type="molecule type" value="Genomic_DNA"/>
</dbReference>
<protein>
    <recommendedName>
        <fullName evidence="7">Lysozyme</fullName>
        <ecNumber evidence="7">3.2.1.17</ecNumber>
    </recommendedName>
</protein>
<gene>
    <name evidence="8" type="ORF">PRCB_24580</name>
</gene>
<evidence type="ECO:0000256" key="3">
    <source>
        <dbReference type="ARBA" id="ARBA00022638"/>
    </source>
</evidence>
<evidence type="ECO:0000256" key="5">
    <source>
        <dbReference type="ARBA" id="ARBA00023200"/>
    </source>
</evidence>
<dbReference type="InterPro" id="IPR051018">
    <property type="entry name" value="Bacteriophage_GH24"/>
</dbReference>
<organism evidence="8 9">
    <name type="scientific">Pantoea rodasii</name>
    <dbReference type="NCBI Taxonomy" id="1076549"/>
    <lineage>
        <taxon>Bacteria</taxon>
        <taxon>Pseudomonadati</taxon>
        <taxon>Pseudomonadota</taxon>
        <taxon>Gammaproteobacteria</taxon>
        <taxon>Enterobacterales</taxon>
        <taxon>Erwiniaceae</taxon>
        <taxon>Pantoea</taxon>
    </lineage>
</organism>
<keyword evidence="6 7" id="KW-0326">Glycosidase</keyword>
<dbReference type="Proteomes" id="UP000232062">
    <property type="component" value="Unassembled WGS sequence"/>
</dbReference>
<dbReference type="GO" id="GO:0016998">
    <property type="term" value="P:cell wall macromolecule catabolic process"/>
    <property type="evidence" value="ECO:0007669"/>
    <property type="project" value="InterPro"/>
</dbReference>
<dbReference type="STRING" id="1076549.HA45_20430"/>
<comment type="similarity">
    <text evidence="7">Belongs to the glycosyl hydrolase 24 family.</text>
</comment>
<keyword evidence="2 7" id="KW-0929">Antimicrobial</keyword>
<dbReference type="RefSeq" id="WP_100704204.1">
    <property type="nucleotide sequence ID" value="NZ_MLFP01000022.1"/>
</dbReference>
<name>A0A2M9W5W9_9GAMM</name>
<dbReference type="InterPro" id="IPR023347">
    <property type="entry name" value="Lysozyme_dom_sf"/>
</dbReference>
<evidence type="ECO:0000313" key="8">
    <source>
        <dbReference type="EMBL" id="PJZ02899.1"/>
    </source>
</evidence>
<dbReference type="InterPro" id="IPR034690">
    <property type="entry name" value="Endolysin_T4_type"/>
</dbReference>
<comment type="caution">
    <text evidence="8">The sequence shown here is derived from an EMBL/GenBank/DDBJ whole genome shotgun (WGS) entry which is preliminary data.</text>
</comment>
<dbReference type="GO" id="GO:0009253">
    <property type="term" value="P:peptidoglycan catabolic process"/>
    <property type="evidence" value="ECO:0007669"/>
    <property type="project" value="InterPro"/>
</dbReference>
<dbReference type="Pfam" id="PF00959">
    <property type="entry name" value="Phage_lysozyme"/>
    <property type="match status" value="1"/>
</dbReference>
<dbReference type="InterPro" id="IPR023346">
    <property type="entry name" value="Lysozyme-like_dom_sf"/>
</dbReference>
<keyword evidence="3 7" id="KW-0081">Bacteriolytic enzyme</keyword>
<dbReference type="SUPFAM" id="SSF53955">
    <property type="entry name" value="Lysozyme-like"/>
    <property type="match status" value="1"/>
</dbReference>
<keyword evidence="9" id="KW-1185">Reference proteome</keyword>
<keyword evidence="5" id="KW-1035">Host cytoplasm</keyword>
<keyword evidence="4 7" id="KW-0378">Hydrolase</keyword>
<evidence type="ECO:0000256" key="1">
    <source>
        <dbReference type="ARBA" id="ARBA00000632"/>
    </source>
</evidence>
<reference evidence="8 9" key="1">
    <citation type="submission" date="2017-11" db="EMBL/GenBank/DDBJ databases">
        <title>The genome sequence of Pantoea rodasii DSM 26611.</title>
        <authorList>
            <person name="Gao J."/>
            <person name="Mao X."/>
            <person name="Sun J."/>
        </authorList>
    </citation>
    <scope>NUCLEOTIDE SEQUENCE [LARGE SCALE GENOMIC DNA]</scope>
    <source>
        <strain evidence="8 9">DSM 26611</strain>
    </source>
</reference>
<dbReference type="AlphaFoldDB" id="A0A2M9W5W9"/>
<comment type="catalytic activity">
    <reaction evidence="1 7">
        <text>Hydrolysis of (1-&gt;4)-beta-linkages between N-acetylmuramic acid and N-acetyl-D-glucosamine residues in a peptidoglycan and between N-acetyl-D-glucosamine residues in chitodextrins.</text>
        <dbReference type="EC" id="3.2.1.17"/>
    </reaction>
</comment>
<dbReference type="GO" id="GO:0031640">
    <property type="term" value="P:killing of cells of another organism"/>
    <property type="evidence" value="ECO:0007669"/>
    <property type="project" value="UniProtKB-KW"/>
</dbReference>
<dbReference type="OrthoDB" id="8141296at2"/>
<proteinExistence type="inferred from homology"/>